<dbReference type="InterPro" id="IPR002035">
    <property type="entry name" value="VWF_A"/>
</dbReference>
<dbReference type="Gene3D" id="3.40.50.410">
    <property type="entry name" value="von Willebrand factor, type A domain"/>
    <property type="match status" value="1"/>
</dbReference>
<dbReference type="InterPro" id="IPR036465">
    <property type="entry name" value="vWFA_dom_sf"/>
</dbReference>
<dbReference type="PANTHER" id="PTHR34706:SF1">
    <property type="entry name" value="VWFA DOMAIN-CONTAINING PROTEIN"/>
    <property type="match status" value="1"/>
</dbReference>
<evidence type="ECO:0000313" key="3">
    <source>
        <dbReference type="EMBL" id="KAL0950079.1"/>
    </source>
</evidence>
<sequence length="291" mass="32130">MGATSSRNSRSRLKHTTGTKYHFDPSLDASMPPHAVASDGNPGRDGDGGLDPPPYSPRATSSHQPQRSNVENPLELLRKYDTVILLDDSGSMNGTKWEEACKALSGLADIAGQYDTDGIELHFLNNEYAGASNLRNGFQVNELFAQVRPSGMTPIGDRLECLMREYLRKAEKAEKEGKLEFIKPINYLVITDGRPSDDPESVIMAVAQRLDDGHFPLTQLGIQFVQIGQDSTARKYLTELDDDLTRKHKVRDIVDTTPCTVTNGKISSEVLMKILLGAINRRIDREGIESS</sequence>
<evidence type="ECO:0000256" key="1">
    <source>
        <dbReference type="SAM" id="MobiDB-lite"/>
    </source>
</evidence>
<gene>
    <name evidence="3" type="ORF">HGRIS_010083</name>
</gene>
<feature type="region of interest" description="Disordered" evidence="1">
    <location>
        <begin position="1"/>
        <end position="73"/>
    </location>
</feature>
<evidence type="ECO:0000259" key="2">
    <source>
        <dbReference type="PROSITE" id="PS50234"/>
    </source>
</evidence>
<dbReference type="SMART" id="SM00327">
    <property type="entry name" value="VWA"/>
    <property type="match status" value="1"/>
</dbReference>
<dbReference type="EMBL" id="JASNQZ010000012">
    <property type="protein sequence ID" value="KAL0950079.1"/>
    <property type="molecule type" value="Genomic_DNA"/>
</dbReference>
<proteinExistence type="predicted"/>
<keyword evidence="4" id="KW-1185">Reference proteome</keyword>
<dbReference type="PROSITE" id="PS50234">
    <property type="entry name" value="VWFA"/>
    <property type="match status" value="1"/>
</dbReference>
<evidence type="ECO:0000313" key="4">
    <source>
        <dbReference type="Proteomes" id="UP001556367"/>
    </source>
</evidence>
<dbReference type="SUPFAM" id="SSF53300">
    <property type="entry name" value="vWA-like"/>
    <property type="match status" value="1"/>
</dbReference>
<accession>A0ABR3J383</accession>
<name>A0ABR3J383_9AGAR</name>
<organism evidence="3 4">
    <name type="scientific">Hohenbuehelia grisea</name>
    <dbReference type="NCBI Taxonomy" id="104357"/>
    <lineage>
        <taxon>Eukaryota</taxon>
        <taxon>Fungi</taxon>
        <taxon>Dikarya</taxon>
        <taxon>Basidiomycota</taxon>
        <taxon>Agaricomycotina</taxon>
        <taxon>Agaricomycetes</taxon>
        <taxon>Agaricomycetidae</taxon>
        <taxon>Agaricales</taxon>
        <taxon>Pleurotineae</taxon>
        <taxon>Pleurotaceae</taxon>
        <taxon>Hohenbuehelia</taxon>
    </lineage>
</organism>
<reference evidence="4" key="1">
    <citation type="submission" date="2024-06" db="EMBL/GenBank/DDBJ databases">
        <title>Multi-omics analyses provide insights into the biosynthesis of the anticancer antibiotic pleurotin in Hohenbuehelia grisea.</title>
        <authorList>
            <person name="Weaver J.A."/>
            <person name="Alberti F."/>
        </authorList>
    </citation>
    <scope>NUCLEOTIDE SEQUENCE [LARGE SCALE GENOMIC DNA]</scope>
    <source>
        <strain evidence="4">T-177</strain>
    </source>
</reference>
<feature type="compositionally biased region" description="Polar residues" evidence="1">
    <location>
        <begin position="58"/>
        <end position="71"/>
    </location>
</feature>
<dbReference type="PANTHER" id="PTHR34706">
    <property type="entry name" value="SLR1338 PROTEIN"/>
    <property type="match status" value="1"/>
</dbReference>
<dbReference type="Pfam" id="PF00092">
    <property type="entry name" value="VWA"/>
    <property type="match status" value="1"/>
</dbReference>
<protein>
    <recommendedName>
        <fullName evidence="2">VWFA domain-containing protein</fullName>
    </recommendedName>
</protein>
<feature type="domain" description="VWFA" evidence="2">
    <location>
        <begin position="81"/>
        <end position="270"/>
    </location>
</feature>
<comment type="caution">
    <text evidence="3">The sequence shown here is derived from an EMBL/GenBank/DDBJ whole genome shotgun (WGS) entry which is preliminary data.</text>
</comment>
<dbReference type="Proteomes" id="UP001556367">
    <property type="component" value="Unassembled WGS sequence"/>
</dbReference>